<evidence type="ECO:0000313" key="11">
    <source>
        <dbReference type="EMBL" id="SUY29246.1"/>
    </source>
</evidence>
<dbReference type="FunFam" id="1.10.3730.20:FF:000001">
    <property type="entry name" value="Quaternary ammonium compound resistance transporter SugE"/>
    <property type="match status" value="1"/>
</dbReference>
<dbReference type="PANTHER" id="PTHR30561:SF0">
    <property type="entry name" value="GUANIDINIUM EXPORTER"/>
    <property type="match status" value="1"/>
</dbReference>
<dbReference type="Gene3D" id="1.10.3730.20">
    <property type="match status" value="1"/>
</dbReference>
<dbReference type="InterPro" id="IPR045324">
    <property type="entry name" value="Small_multidrug_res"/>
</dbReference>
<comment type="similarity">
    <text evidence="7">Belongs to the drug/metabolite transporter (DMT) superfamily. Small multidrug resistance (SMR) (TC 2.A.7.1) family. Gdx/SugE subfamily.</text>
</comment>
<dbReference type="Proteomes" id="UP000254701">
    <property type="component" value="Unassembled WGS sequence"/>
</dbReference>
<keyword evidence="4 9" id="KW-0812">Transmembrane</keyword>
<name>A0A381ILW4_AMIAI</name>
<organism evidence="11 12">
    <name type="scientific">Aminobacter aminovorans</name>
    <name type="common">Chelatobacter heintzii</name>
    <dbReference type="NCBI Taxonomy" id="83263"/>
    <lineage>
        <taxon>Bacteria</taxon>
        <taxon>Pseudomonadati</taxon>
        <taxon>Pseudomonadota</taxon>
        <taxon>Alphaproteobacteria</taxon>
        <taxon>Hyphomicrobiales</taxon>
        <taxon>Phyllobacteriaceae</taxon>
        <taxon>Aminobacter</taxon>
    </lineage>
</organism>
<gene>
    <name evidence="11" type="primary">sugE_2</name>
    <name evidence="11" type="ORF">NCTC10684_05478</name>
</gene>
<evidence type="ECO:0000256" key="8">
    <source>
        <dbReference type="ARBA" id="ARBA00039168"/>
    </source>
</evidence>
<comment type="subcellular location">
    <subcellularLocation>
        <location evidence="1 9">Cell membrane</location>
        <topology evidence="1 9">Multi-pass membrane protein</topology>
    </subcellularLocation>
</comment>
<dbReference type="Pfam" id="PF00893">
    <property type="entry name" value="Multi_Drug_Res"/>
    <property type="match status" value="1"/>
</dbReference>
<sequence length="109" mass="11219">MGQGLAWTLLVVAGVLDVAWAVSMKYAEGYTRLGWSIISVLLLAAFVYLLGKVLEVLPVGTAYAVWTGLGAAGTVIMGVVLFGETLGPLKLGGVIVVLAGIAMLKLAEA</sequence>
<feature type="transmembrane region" description="Helical" evidence="10">
    <location>
        <begin position="63"/>
        <end position="83"/>
    </location>
</feature>
<dbReference type="PANTHER" id="PTHR30561">
    <property type="entry name" value="SMR FAMILY PROTON-DEPENDENT DRUG EFFLUX TRANSPORTER SUGE"/>
    <property type="match status" value="1"/>
</dbReference>
<evidence type="ECO:0000256" key="10">
    <source>
        <dbReference type="SAM" id="Phobius"/>
    </source>
</evidence>
<evidence type="ECO:0000256" key="1">
    <source>
        <dbReference type="ARBA" id="ARBA00004651"/>
    </source>
</evidence>
<dbReference type="InterPro" id="IPR037185">
    <property type="entry name" value="EmrE-like"/>
</dbReference>
<evidence type="ECO:0000256" key="6">
    <source>
        <dbReference type="ARBA" id="ARBA00023136"/>
    </source>
</evidence>
<dbReference type="RefSeq" id="WP_115734478.1">
    <property type="nucleotide sequence ID" value="NZ_BAAAVY010000037.1"/>
</dbReference>
<dbReference type="GO" id="GO:1990961">
    <property type="term" value="P:xenobiotic detoxification by transmembrane export across the plasma membrane"/>
    <property type="evidence" value="ECO:0007669"/>
    <property type="project" value="UniProtKB-ARBA"/>
</dbReference>
<keyword evidence="5 10" id="KW-1133">Transmembrane helix</keyword>
<dbReference type="EMBL" id="UFSM01000003">
    <property type="protein sequence ID" value="SUY29246.1"/>
    <property type="molecule type" value="Genomic_DNA"/>
</dbReference>
<proteinExistence type="inferred from homology"/>
<keyword evidence="3" id="KW-1003">Cell membrane</keyword>
<feature type="transmembrane region" description="Helical" evidence="10">
    <location>
        <begin position="89"/>
        <end position="107"/>
    </location>
</feature>
<evidence type="ECO:0000256" key="5">
    <source>
        <dbReference type="ARBA" id="ARBA00022989"/>
    </source>
</evidence>
<protein>
    <recommendedName>
        <fullName evidence="8">Guanidinium exporter</fullName>
    </recommendedName>
</protein>
<evidence type="ECO:0000256" key="2">
    <source>
        <dbReference type="ARBA" id="ARBA00022448"/>
    </source>
</evidence>
<dbReference type="OrthoDB" id="9808638at2"/>
<evidence type="ECO:0000313" key="12">
    <source>
        <dbReference type="Proteomes" id="UP000254701"/>
    </source>
</evidence>
<dbReference type="SUPFAM" id="SSF103481">
    <property type="entry name" value="Multidrug resistance efflux transporter EmrE"/>
    <property type="match status" value="1"/>
</dbReference>
<evidence type="ECO:0000256" key="3">
    <source>
        <dbReference type="ARBA" id="ARBA00022475"/>
    </source>
</evidence>
<dbReference type="GO" id="GO:0005886">
    <property type="term" value="C:plasma membrane"/>
    <property type="evidence" value="ECO:0007669"/>
    <property type="project" value="UniProtKB-SubCell"/>
</dbReference>
<evidence type="ECO:0000256" key="9">
    <source>
        <dbReference type="RuleBase" id="RU003942"/>
    </source>
</evidence>
<reference evidence="11 12" key="1">
    <citation type="submission" date="2018-06" db="EMBL/GenBank/DDBJ databases">
        <authorList>
            <consortium name="Pathogen Informatics"/>
            <person name="Doyle S."/>
        </authorList>
    </citation>
    <scope>NUCLEOTIDE SEQUENCE [LARGE SCALE GENOMIC DNA]</scope>
    <source>
        <strain evidence="11 12">NCTC10684</strain>
    </source>
</reference>
<dbReference type="InterPro" id="IPR000390">
    <property type="entry name" value="Small_drug/metabolite_transptr"/>
</dbReference>
<dbReference type="AlphaFoldDB" id="A0A381ILW4"/>
<keyword evidence="6 10" id="KW-0472">Membrane</keyword>
<keyword evidence="2" id="KW-0813">Transport</keyword>
<feature type="transmembrane region" description="Helical" evidence="10">
    <location>
        <begin position="31"/>
        <end position="51"/>
    </location>
</feature>
<evidence type="ECO:0000256" key="4">
    <source>
        <dbReference type="ARBA" id="ARBA00022692"/>
    </source>
</evidence>
<evidence type="ECO:0000256" key="7">
    <source>
        <dbReference type="ARBA" id="ARBA00038151"/>
    </source>
</evidence>
<accession>A0A381ILW4</accession>
<dbReference type="GO" id="GO:0022857">
    <property type="term" value="F:transmembrane transporter activity"/>
    <property type="evidence" value="ECO:0007669"/>
    <property type="project" value="InterPro"/>
</dbReference>